<accession>A0A9X1XD42</accession>
<evidence type="ECO:0000256" key="2">
    <source>
        <dbReference type="SAM" id="Phobius"/>
    </source>
</evidence>
<organism evidence="3 4">
    <name type="scientific">Fictibacillus marinisediminis</name>
    <dbReference type="NCBI Taxonomy" id="2878389"/>
    <lineage>
        <taxon>Bacteria</taxon>
        <taxon>Bacillati</taxon>
        <taxon>Bacillota</taxon>
        <taxon>Bacilli</taxon>
        <taxon>Bacillales</taxon>
        <taxon>Fictibacillaceae</taxon>
        <taxon>Fictibacillus</taxon>
    </lineage>
</organism>
<name>A0A9X1XD42_9BACL</name>
<evidence type="ECO:0000256" key="1">
    <source>
        <dbReference type="SAM" id="Coils"/>
    </source>
</evidence>
<dbReference type="EMBL" id="JAIWJX010000002">
    <property type="protein sequence ID" value="MCK6258393.1"/>
    <property type="molecule type" value="Genomic_DNA"/>
</dbReference>
<sequence length="258" mass="29248">MKQTMDDKIKNRNSWFKIILISLFCMVLMFKVATAKFTFHFSDLLSFILAVFAIAIAVLFYSKVNEIVRLLGGSAPGLLKRNKKMESTAAYAENVPVKNEEELVQTLEEHKDQLKRVKKVQNEIIDRLLLSQDLEHEDKRDYIDYLLQKEKEAALIQMEADKVSAQLEDADEFANGPSPAESGTVNSINDVVAVLGKDVILGATFDELNQKVKSIQPTISQEVSESLLQAGYVDQNFNITRKGLKEFRSTAKRMKKRV</sequence>
<dbReference type="RefSeq" id="WP_248253687.1">
    <property type="nucleotide sequence ID" value="NZ_JAIWJX010000002.1"/>
</dbReference>
<proteinExistence type="predicted"/>
<keyword evidence="1" id="KW-0175">Coiled coil</keyword>
<feature type="coiled-coil region" evidence="1">
    <location>
        <begin position="97"/>
        <end position="127"/>
    </location>
</feature>
<dbReference type="AlphaFoldDB" id="A0A9X1XD42"/>
<comment type="caution">
    <text evidence="3">The sequence shown here is derived from an EMBL/GenBank/DDBJ whole genome shotgun (WGS) entry which is preliminary data.</text>
</comment>
<keyword evidence="2" id="KW-1133">Transmembrane helix</keyword>
<reference evidence="3" key="1">
    <citation type="submission" date="2021-09" db="EMBL/GenBank/DDBJ databases">
        <title>Genome analysis of Fictibacillus sp. KIGAM418 isolated from marine sediment.</title>
        <authorList>
            <person name="Seo M.-J."/>
            <person name="Cho E.-S."/>
            <person name="Hwang C.Y."/>
        </authorList>
    </citation>
    <scope>NUCLEOTIDE SEQUENCE</scope>
    <source>
        <strain evidence="3">KIGAM418</strain>
    </source>
</reference>
<protein>
    <submittedName>
        <fullName evidence="3">Uncharacterized protein</fullName>
    </submittedName>
</protein>
<evidence type="ECO:0000313" key="4">
    <source>
        <dbReference type="Proteomes" id="UP001139011"/>
    </source>
</evidence>
<keyword evidence="2" id="KW-0812">Transmembrane</keyword>
<dbReference type="Proteomes" id="UP001139011">
    <property type="component" value="Unassembled WGS sequence"/>
</dbReference>
<feature type="transmembrane region" description="Helical" evidence="2">
    <location>
        <begin position="44"/>
        <end position="61"/>
    </location>
</feature>
<evidence type="ECO:0000313" key="3">
    <source>
        <dbReference type="EMBL" id="MCK6258393.1"/>
    </source>
</evidence>
<keyword evidence="4" id="KW-1185">Reference proteome</keyword>
<keyword evidence="2" id="KW-0472">Membrane</keyword>
<gene>
    <name evidence="3" type="ORF">LCY76_17605</name>
</gene>